<organism evidence="2 3">
    <name type="scientific">Streptomyces filamentosus</name>
    <name type="common">Streptomyces roseosporus</name>
    <dbReference type="NCBI Taxonomy" id="67294"/>
    <lineage>
        <taxon>Bacteria</taxon>
        <taxon>Bacillati</taxon>
        <taxon>Actinomycetota</taxon>
        <taxon>Actinomycetes</taxon>
        <taxon>Kitasatosporales</taxon>
        <taxon>Streptomycetaceae</taxon>
        <taxon>Streptomyces</taxon>
    </lineage>
</organism>
<reference evidence="2" key="2">
    <citation type="submission" date="2020-09" db="EMBL/GenBank/DDBJ databases">
        <authorList>
            <person name="Sun Q."/>
            <person name="Ohkuma M."/>
        </authorList>
    </citation>
    <scope>NUCLEOTIDE SEQUENCE</scope>
    <source>
        <strain evidence="2">JCM 4122</strain>
    </source>
</reference>
<gene>
    <name evidence="2" type="ORF">GCM10017667_55050</name>
</gene>
<name>A0A919ER08_STRFL</name>
<dbReference type="AlphaFoldDB" id="A0A919ER08"/>
<evidence type="ECO:0000313" key="3">
    <source>
        <dbReference type="Proteomes" id="UP000632849"/>
    </source>
</evidence>
<sequence length="59" mass="7195">MAVLNYRTGPWFHDETRPFPRRRGANRRNQRRNARRMAKRADERLAAAEIREDRTEIEE</sequence>
<feature type="compositionally biased region" description="Basic residues" evidence="1">
    <location>
        <begin position="19"/>
        <end position="38"/>
    </location>
</feature>
<accession>A0A919ER08</accession>
<evidence type="ECO:0000313" key="2">
    <source>
        <dbReference type="EMBL" id="GHG13922.1"/>
    </source>
</evidence>
<reference evidence="2" key="1">
    <citation type="journal article" date="2014" name="Int. J. Syst. Evol. Microbiol.">
        <title>Complete genome sequence of Corynebacterium casei LMG S-19264T (=DSM 44701T), isolated from a smear-ripened cheese.</title>
        <authorList>
            <consortium name="US DOE Joint Genome Institute (JGI-PGF)"/>
            <person name="Walter F."/>
            <person name="Albersmeier A."/>
            <person name="Kalinowski J."/>
            <person name="Ruckert C."/>
        </authorList>
    </citation>
    <scope>NUCLEOTIDE SEQUENCE</scope>
    <source>
        <strain evidence="2">JCM 4122</strain>
    </source>
</reference>
<dbReference type="EMBL" id="BNBE01000002">
    <property type="protein sequence ID" value="GHG13922.1"/>
    <property type="molecule type" value="Genomic_DNA"/>
</dbReference>
<dbReference type="Proteomes" id="UP000632849">
    <property type="component" value="Unassembled WGS sequence"/>
</dbReference>
<comment type="caution">
    <text evidence="2">The sequence shown here is derived from an EMBL/GenBank/DDBJ whole genome shotgun (WGS) entry which is preliminary data.</text>
</comment>
<evidence type="ECO:0000256" key="1">
    <source>
        <dbReference type="SAM" id="MobiDB-lite"/>
    </source>
</evidence>
<keyword evidence="3" id="KW-1185">Reference proteome</keyword>
<protein>
    <submittedName>
        <fullName evidence="2">Uncharacterized protein</fullName>
    </submittedName>
</protein>
<proteinExistence type="predicted"/>
<feature type="region of interest" description="Disordered" evidence="1">
    <location>
        <begin position="1"/>
        <end position="59"/>
    </location>
</feature>
<dbReference type="RefSeq" id="WP_190043368.1">
    <property type="nucleotide sequence ID" value="NZ_BNBE01000002.1"/>
</dbReference>
<feature type="compositionally biased region" description="Basic and acidic residues" evidence="1">
    <location>
        <begin position="39"/>
        <end position="59"/>
    </location>
</feature>